<organism evidence="1 2">
    <name type="scientific">Gemmata obscuriglobus</name>
    <dbReference type="NCBI Taxonomy" id="114"/>
    <lineage>
        <taxon>Bacteria</taxon>
        <taxon>Pseudomonadati</taxon>
        <taxon>Planctomycetota</taxon>
        <taxon>Planctomycetia</taxon>
        <taxon>Gemmatales</taxon>
        <taxon>Gemmataceae</taxon>
        <taxon>Gemmata</taxon>
    </lineage>
</organism>
<keyword evidence="2" id="KW-1185">Reference proteome</keyword>
<name>A0A2Z3GQY6_9BACT</name>
<gene>
    <name evidence="1" type="ORF">C1280_06695</name>
</gene>
<dbReference type="Proteomes" id="UP000245802">
    <property type="component" value="Chromosome"/>
</dbReference>
<proteinExistence type="predicted"/>
<dbReference type="RefSeq" id="WP_010034914.1">
    <property type="nucleotide sequence ID" value="NZ_CP025958.1"/>
</dbReference>
<accession>A0A2Z3GQY6</accession>
<protein>
    <submittedName>
        <fullName evidence="1">Uncharacterized protein</fullName>
    </submittedName>
</protein>
<sequence length="123" mass="12996">MVRFAMMEREGLKLGGTSTARVALTHTLTVTTTFDQWGGTLADGARVLGTGAKGSWRCGTIAAASLTIAPDAQLEVWNTGRRILSSSTLKVQGTLWWNGGDVQTVGASEVRVQGAGRFKITAK</sequence>
<reference evidence="1 2" key="1">
    <citation type="submission" date="2018-01" db="EMBL/GenBank/DDBJ databases">
        <title>G. obscuriglobus.</title>
        <authorList>
            <person name="Franke J."/>
            <person name="Blomberg W."/>
            <person name="Selmecki A."/>
        </authorList>
    </citation>
    <scope>NUCLEOTIDE SEQUENCE [LARGE SCALE GENOMIC DNA]</scope>
    <source>
        <strain evidence="1 2">DSM 5831</strain>
    </source>
</reference>
<evidence type="ECO:0000313" key="2">
    <source>
        <dbReference type="Proteomes" id="UP000245802"/>
    </source>
</evidence>
<dbReference type="EMBL" id="CP025958">
    <property type="protein sequence ID" value="AWM36739.1"/>
    <property type="molecule type" value="Genomic_DNA"/>
</dbReference>
<dbReference type="KEGG" id="gog:C1280_06695"/>
<evidence type="ECO:0000313" key="1">
    <source>
        <dbReference type="EMBL" id="AWM36739.1"/>
    </source>
</evidence>
<dbReference type="AlphaFoldDB" id="A0A2Z3GQY6"/>